<dbReference type="InterPro" id="IPR000805">
    <property type="entry name" value="Glyco_hydro_26"/>
</dbReference>
<dbReference type="InterPro" id="IPR017853">
    <property type="entry name" value="GH"/>
</dbReference>
<keyword evidence="8" id="KW-1185">Reference proteome</keyword>
<feature type="active site" description="Nucleophile" evidence="4">
    <location>
        <position position="262"/>
    </location>
</feature>
<feature type="active site" description="Proton donor" evidence="4">
    <location>
        <position position="160"/>
    </location>
</feature>
<dbReference type="GO" id="GO:0016985">
    <property type="term" value="F:mannan endo-1,4-beta-mannosidase activity"/>
    <property type="evidence" value="ECO:0007669"/>
    <property type="project" value="InterPro"/>
</dbReference>
<feature type="signal peptide" evidence="5">
    <location>
        <begin position="1"/>
        <end position="19"/>
    </location>
</feature>
<dbReference type="AlphaFoldDB" id="A0A364KVT6"/>
<dbReference type="Proteomes" id="UP000249363">
    <property type="component" value="Unassembled WGS sequence"/>
</dbReference>
<proteinExistence type="inferred from homology"/>
<dbReference type="PANTHER" id="PTHR40079:SF6">
    <property type="entry name" value="GH26 DOMAIN-CONTAINING PROTEIN"/>
    <property type="match status" value="1"/>
</dbReference>
<gene>
    <name evidence="7" type="ORF">BHQ10_003680</name>
</gene>
<comment type="caution">
    <text evidence="7">The sequence shown here is derived from an EMBL/GenBank/DDBJ whole genome shotgun (WGS) entry which is preliminary data.</text>
</comment>
<keyword evidence="3 4" id="KW-0326">Glycosidase</keyword>
<keyword evidence="2 4" id="KW-0378">Hydrolase</keyword>
<evidence type="ECO:0000313" key="7">
    <source>
        <dbReference type="EMBL" id="RAO67668.1"/>
    </source>
</evidence>
<dbReference type="GeneID" id="63792896"/>
<dbReference type="OrthoDB" id="428177at2759"/>
<evidence type="ECO:0000313" key="8">
    <source>
        <dbReference type="Proteomes" id="UP000249363"/>
    </source>
</evidence>
<name>A0A364KVT6_TALAM</name>
<evidence type="ECO:0000256" key="2">
    <source>
        <dbReference type="ARBA" id="ARBA00022801"/>
    </source>
</evidence>
<evidence type="ECO:0000256" key="5">
    <source>
        <dbReference type="SAM" id="SignalP"/>
    </source>
</evidence>
<dbReference type="SUPFAM" id="SSF51445">
    <property type="entry name" value="(Trans)glycosidases"/>
    <property type="match status" value="1"/>
</dbReference>
<dbReference type="PANTHER" id="PTHR40079">
    <property type="entry name" value="MANNAN ENDO-1,4-BETA-MANNOSIDASE E-RELATED"/>
    <property type="match status" value="1"/>
</dbReference>
<dbReference type="InterPro" id="IPR022790">
    <property type="entry name" value="GH26_dom"/>
</dbReference>
<comment type="similarity">
    <text evidence="1 4">Belongs to the glycosyl hydrolase 26 family.</text>
</comment>
<dbReference type="Gene3D" id="3.20.20.80">
    <property type="entry name" value="Glycosidases"/>
    <property type="match status" value="1"/>
</dbReference>
<dbReference type="Pfam" id="PF02156">
    <property type="entry name" value="Glyco_hydro_26"/>
    <property type="match status" value="1"/>
</dbReference>
<keyword evidence="5" id="KW-0732">Signal</keyword>
<evidence type="ECO:0000256" key="3">
    <source>
        <dbReference type="ARBA" id="ARBA00023295"/>
    </source>
</evidence>
<reference evidence="7 8" key="1">
    <citation type="journal article" date="2017" name="Biotechnol. Biofuels">
        <title>Differential beta-glucosidase expression as a function of carbon source availability in Talaromyces amestolkiae: a genomic and proteomic approach.</title>
        <authorList>
            <person name="de Eugenio L.I."/>
            <person name="Mendez-Liter J.A."/>
            <person name="Nieto-Dominguez M."/>
            <person name="Alonso L."/>
            <person name="Gil-Munoz J."/>
            <person name="Barriuso J."/>
            <person name="Prieto A."/>
            <person name="Martinez M.J."/>
        </authorList>
    </citation>
    <scope>NUCLEOTIDE SEQUENCE [LARGE SCALE GENOMIC DNA]</scope>
    <source>
        <strain evidence="7 8">CIB</strain>
    </source>
</reference>
<dbReference type="EMBL" id="MIKG01000006">
    <property type="protein sequence ID" value="RAO67668.1"/>
    <property type="molecule type" value="Genomic_DNA"/>
</dbReference>
<protein>
    <recommendedName>
        <fullName evidence="6">GH26 domain-containing protein</fullName>
    </recommendedName>
</protein>
<evidence type="ECO:0000259" key="6">
    <source>
        <dbReference type="PROSITE" id="PS51764"/>
    </source>
</evidence>
<feature type="domain" description="GH26" evidence="6">
    <location>
        <begin position="33"/>
        <end position="329"/>
    </location>
</feature>
<accession>A0A364KVT6</accession>
<dbReference type="GO" id="GO:0006080">
    <property type="term" value="P:substituted mannan metabolic process"/>
    <property type="evidence" value="ECO:0007669"/>
    <property type="project" value="InterPro"/>
</dbReference>
<evidence type="ECO:0000256" key="1">
    <source>
        <dbReference type="ARBA" id="ARBA00007754"/>
    </source>
</evidence>
<sequence>MAIFKGIAFILSLTGVASAFNASLFAGKTDYKRESNSLAEQYGIKSDSMISYDGVYFGYAPNWNPAVTMEYLNGYTGQKGATYNVYSQITSDNVNSGSYGGNGQYNPTDIIQSGAVLIASLMPYVDWTDITPGLCDSVANYFESTFTSQGTTVWLRFAHEMNYYSNVGVYPGGKNYGAFLTAWKTMYNAISGNDMIHMYWSPNDDTSSEPVAPWWPGTEYVDIVGMDYYPNADEGLPSFETAYGNFYNTYAAANKIPFAIGETGTQLSGGGSASIAQREQWLKNVINPSSGFGSYSEYYISCTWFEYGPPANDATYYVVYNQGSVVIDETISNTENGS</sequence>
<feature type="chain" id="PRO_5016891347" description="GH26 domain-containing protein" evidence="5">
    <location>
        <begin position="20"/>
        <end position="338"/>
    </location>
</feature>
<evidence type="ECO:0000256" key="4">
    <source>
        <dbReference type="PROSITE-ProRule" id="PRU01100"/>
    </source>
</evidence>
<dbReference type="PROSITE" id="PS51764">
    <property type="entry name" value="GH26"/>
    <property type="match status" value="1"/>
</dbReference>
<dbReference type="RefSeq" id="XP_040732184.1">
    <property type="nucleotide sequence ID" value="XM_040875963.1"/>
</dbReference>
<organism evidence="7 8">
    <name type="scientific">Talaromyces amestolkiae</name>
    <dbReference type="NCBI Taxonomy" id="1196081"/>
    <lineage>
        <taxon>Eukaryota</taxon>
        <taxon>Fungi</taxon>
        <taxon>Dikarya</taxon>
        <taxon>Ascomycota</taxon>
        <taxon>Pezizomycotina</taxon>
        <taxon>Eurotiomycetes</taxon>
        <taxon>Eurotiomycetidae</taxon>
        <taxon>Eurotiales</taxon>
        <taxon>Trichocomaceae</taxon>
        <taxon>Talaromyces</taxon>
        <taxon>Talaromyces sect. Talaromyces</taxon>
    </lineage>
</organism>